<comment type="subcellular location">
    <subcellularLocation>
        <location evidence="5">Cell membrane</location>
        <topology evidence="5">Multi-pass membrane protein</topology>
    </subcellularLocation>
    <subcellularLocation>
        <location evidence="1">Membrane</location>
        <topology evidence="1">Multi-pass membrane protein</topology>
    </subcellularLocation>
</comment>
<dbReference type="GO" id="GO:0005886">
    <property type="term" value="C:plasma membrane"/>
    <property type="evidence" value="ECO:0007669"/>
    <property type="project" value="UniProtKB-SubCell"/>
</dbReference>
<evidence type="ECO:0000256" key="2">
    <source>
        <dbReference type="ARBA" id="ARBA00022692"/>
    </source>
</evidence>
<organism evidence="7 8">
    <name type="scientific">Micromonospora purpureochromogenes</name>
    <dbReference type="NCBI Taxonomy" id="47872"/>
    <lineage>
        <taxon>Bacteria</taxon>
        <taxon>Bacillati</taxon>
        <taxon>Actinomycetota</taxon>
        <taxon>Actinomycetes</taxon>
        <taxon>Micromonosporales</taxon>
        <taxon>Micromonosporaceae</taxon>
        <taxon>Micromonospora</taxon>
    </lineage>
</organism>
<keyword evidence="2 5" id="KW-0812">Transmembrane</keyword>
<evidence type="ECO:0000256" key="1">
    <source>
        <dbReference type="ARBA" id="ARBA00004141"/>
    </source>
</evidence>
<evidence type="ECO:0000256" key="5">
    <source>
        <dbReference type="RuleBase" id="RU000471"/>
    </source>
</evidence>
<feature type="transmembrane region" description="Helical" evidence="6">
    <location>
        <begin position="105"/>
        <end position="126"/>
    </location>
</feature>
<dbReference type="InterPro" id="IPR001694">
    <property type="entry name" value="NADH_UbQ_OxRdtase_su1/FPO"/>
</dbReference>
<feature type="transmembrane region" description="Helical" evidence="6">
    <location>
        <begin position="138"/>
        <end position="163"/>
    </location>
</feature>
<evidence type="ECO:0000256" key="4">
    <source>
        <dbReference type="ARBA" id="ARBA00023136"/>
    </source>
</evidence>
<evidence type="ECO:0000256" key="6">
    <source>
        <dbReference type="SAM" id="Phobius"/>
    </source>
</evidence>
<feature type="transmembrane region" description="Helical" evidence="6">
    <location>
        <begin position="285"/>
        <end position="309"/>
    </location>
</feature>
<keyword evidence="5" id="KW-0520">NAD</keyword>
<dbReference type="RefSeq" id="WP_088961426.1">
    <property type="nucleotide sequence ID" value="NZ_LT607410.1"/>
</dbReference>
<keyword evidence="3 6" id="KW-1133">Transmembrane helix</keyword>
<name>A0A1C4XMG4_9ACTN</name>
<dbReference type="EMBL" id="LT607410">
    <property type="protein sequence ID" value="SCF09710.1"/>
    <property type="molecule type" value="Genomic_DNA"/>
</dbReference>
<dbReference type="PANTHER" id="PTHR11432:SF3">
    <property type="entry name" value="NADH-UBIQUINONE OXIDOREDUCTASE CHAIN 1"/>
    <property type="match status" value="1"/>
</dbReference>
<dbReference type="AlphaFoldDB" id="A0A1C4XMG4"/>
<protein>
    <submittedName>
        <fullName evidence="7">NADH dehydrogenase subunit H</fullName>
    </submittedName>
</protein>
<comment type="similarity">
    <text evidence="5">Belongs to the complex I subunit 1 family.</text>
</comment>
<accession>A0A1C4XMG4</accession>
<dbReference type="Pfam" id="PF00146">
    <property type="entry name" value="NADHdh"/>
    <property type="match status" value="1"/>
</dbReference>
<evidence type="ECO:0000256" key="3">
    <source>
        <dbReference type="ARBA" id="ARBA00022989"/>
    </source>
</evidence>
<keyword evidence="4 6" id="KW-0472">Membrane</keyword>
<proteinExistence type="inferred from homology"/>
<feature type="transmembrane region" description="Helical" evidence="6">
    <location>
        <begin position="255"/>
        <end position="273"/>
    </location>
</feature>
<reference evidence="7 8" key="1">
    <citation type="submission" date="2016-06" db="EMBL/GenBank/DDBJ databases">
        <authorList>
            <person name="Kjaerup R.B."/>
            <person name="Dalgaard T.S."/>
            <person name="Juul-Madsen H.R."/>
        </authorList>
    </citation>
    <scope>NUCLEOTIDE SEQUENCE [LARGE SCALE GENOMIC DNA]</scope>
    <source>
        <strain evidence="7 8">DSM 43821</strain>
    </source>
</reference>
<feature type="transmembrane region" description="Helical" evidence="6">
    <location>
        <begin position="230"/>
        <end position="249"/>
    </location>
</feature>
<dbReference type="Proteomes" id="UP000198228">
    <property type="component" value="Chromosome I"/>
</dbReference>
<feature type="transmembrane region" description="Helical" evidence="6">
    <location>
        <begin position="175"/>
        <end position="198"/>
    </location>
</feature>
<feature type="transmembrane region" description="Helical" evidence="6">
    <location>
        <begin position="12"/>
        <end position="35"/>
    </location>
</feature>
<evidence type="ECO:0000313" key="7">
    <source>
        <dbReference type="EMBL" id="SCF09710.1"/>
    </source>
</evidence>
<dbReference type="GO" id="GO:0003954">
    <property type="term" value="F:NADH dehydrogenase activity"/>
    <property type="evidence" value="ECO:0007669"/>
    <property type="project" value="TreeGrafter"/>
</dbReference>
<dbReference type="PANTHER" id="PTHR11432">
    <property type="entry name" value="NADH DEHYDROGENASE SUBUNIT 1"/>
    <property type="match status" value="1"/>
</dbReference>
<dbReference type="GO" id="GO:0009060">
    <property type="term" value="P:aerobic respiration"/>
    <property type="evidence" value="ECO:0007669"/>
    <property type="project" value="TreeGrafter"/>
</dbReference>
<gene>
    <name evidence="7" type="ORF">GA0074696_2708</name>
</gene>
<evidence type="ECO:0000313" key="8">
    <source>
        <dbReference type="Proteomes" id="UP000198228"/>
    </source>
</evidence>
<sequence length="312" mass="32620">MSEPAVTVVPAGWALAAAGLLGLLAVAAAVLDGFLTARPTGIGSSGLSQPFGEVARLMRQRRRTTVAADSLLWRIGGAGLLLMALMIITVVPLGRWTLFDLDVGVIWFNAMDVLAWAFVWLTGWGANSAHSVIGGYRFLAHGLAYELPLMFALVAPAVGASSLNVGEIAAAQQGVWFVVWMPVAFLVFCTGVLAIAVWGPFSPALGADLAGGVTTELSGVDRLLFQGGRYALLAAGAAFAVPMFLGGGAGPLLPAWAWVLVKTLALLAVFVWLHRRLPAARPDLFMEAGWLVLLPAVLLQDLIVAVVAAGRS</sequence>
<feature type="transmembrane region" description="Helical" evidence="6">
    <location>
        <begin position="71"/>
        <end position="93"/>
    </location>
</feature>